<dbReference type="GeneID" id="5544461"/>
<evidence type="ECO:0000313" key="3">
    <source>
        <dbReference type="Proteomes" id="UP000000267"/>
    </source>
</evidence>
<evidence type="ECO:0000313" key="2">
    <source>
        <dbReference type="EMBL" id="EDO16338.1"/>
    </source>
</evidence>
<dbReference type="FunCoup" id="A7TN32">
    <property type="interactions" value="124"/>
</dbReference>
<dbReference type="RefSeq" id="XP_001644196.1">
    <property type="nucleotide sequence ID" value="XM_001644146.1"/>
</dbReference>
<sequence>MANKTQILITDVPKERFSSSWPQNLEKILFEEKFPHLKPKVQYYTPLAFLNRIVIILDDEKTTLDIYNYLKEHENIKNSPMKLFITENLLKPRSKSSSNANDGVGLDSDKELQPILSLDTNPLHTGIESSSLSLGSSALSPDSGLDSPTLLKISDETDSKPYMYREPLPCSKSVSEISTTRSLSVESDNNQVPKSPSIRVHDFTS</sequence>
<keyword evidence="3" id="KW-1185">Reference proteome</keyword>
<dbReference type="PhylomeDB" id="A7TN32"/>
<dbReference type="OrthoDB" id="4069757at2759"/>
<dbReference type="eggNOG" id="ENOG502S1FA">
    <property type="taxonomic scope" value="Eukaryota"/>
</dbReference>
<dbReference type="Proteomes" id="UP000000267">
    <property type="component" value="Unassembled WGS sequence"/>
</dbReference>
<gene>
    <name evidence="2" type="ORF">Kpol_1059p28</name>
</gene>
<dbReference type="AlphaFoldDB" id="A7TN32"/>
<organism evidence="3">
    <name type="scientific">Vanderwaltozyma polyspora (strain ATCC 22028 / DSM 70294 / BCRC 21397 / CBS 2163 / NBRC 10782 / NRRL Y-8283 / UCD 57-17)</name>
    <name type="common">Kluyveromyces polysporus</name>
    <dbReference type="NCBI Taxonomy" id="436907"/>
    <lineage>
        <taxon>Eukaryota</taxon>
        <taxon>Fungi</taxon>
        <taxon>Dikarya</taxon>
        <taxon>Ascomycota</taxon>
        <taxon>Saccharomycotina</taxon>
        <taxon>Saccharomycetes</taxon>
        <taxon>Saccharomycetales</taxon>
        <taxon>Saccharomycetaceae</taxon>
        <taxon>Vanderwaltozyma</taxon>
    </lineage>
</organism>
<dbReference type="HOGENOM" id="CLU_085163_0_0_1"/>
<accession>A7TN32</accession>
<proteinExistence type="predicted"/>
<feature type="compositionally biased region" description="Polar residues" evidence="1">
    <location>
        <begin position="172"/>
        <end position="194"/>
    </location>
</feature>
<feature type="region of interest" description="Disordered" evidence="1">
    <location>
        <begin position="129"/>
        <end position="205"/>
    </location>
</feature>
<evidence type="ECO:0000256" key="1">
    <source>
        <dbReference type="SAM" id="MobiDB-lite"/>
    </source>
</evidence>
<dbReference type="EMBL" id="DS480427">
    <property type="protein sequence ID" value="EDO16338.1"/>
    <property type="molecule type" value="Genomic_DNA"/>
</dbReference>
<dbReference type="InParanoid" id="A7TN32"/>
<feature type="compositionally biased region" description="Low complexity" evidence="1">
    <location>
        <begin position="129"/>
        <end position="148"/>
    </location>
</feature>
<name>A7TN32_VANPO</name>
<reference evidence="2 3" key="1">
    <citation type="journal article" date="2007" name="Proc. Natl. Acad. Sci. U.S.A.">
        <title>Independent sorting-out of thousands of duplicated gene pairs in two yeast species descended from a whole-genome duplication.</title>
        <authorList>
            <person name="Scannell D.R."/>
            <person name="Frank A.C."/>
            <person name="Conant G.C."/>
            <person name="Byrne K.P."/>
            <person name="Woolfit M."/>
            <person name="Wolfe K.H."/>
        </authorList>
    </citation>
    <scope>NUCLEOTIDE SEQUENCE [LARGE SCALE GENOMIC DNA]</scope>
    <source>
        <strain evidence="3">ATCC 22028 / DSM 70294 / BCRC 21397 / CBS 2163 / NBRC 10782 / NRRL Y-8283 / UCD 57-17</strain>
    </source>
</reference>
<dbReference type="OMA" id="YYTPLAF"/>
<protein>
    <submittedName>
        <fullName evidence="2">Uncharacterized protein</fullName>
    </submittedName>
</protein>
<dbReference type="KEGG" id="vpo:Kpol_1059p28"/>